<comment type="catalytic activity">
    <reaction evidence="4 5">
        <text>[protein]-L-glutamate 5-O-methyl ester + H2O = L-glutamyl-[protein] + methanol + H(+)</text>
        <dbReference type="Rhea" id="RHEA:23236"/>
        <dbReference type="Rhea" id="RHEA-COMP:10208"/>
        <dbReference type="Rhea" id="RHEA-COMP:10311"/>
        <dbReference type="ChEBI" id="CHEBI:15377"/>
        <dbReference type="ChEBI" id="CHEBI:15378"/>
        <dbReference type="ChEBI" id="CHEBI:17790"/>
        <dbReference type="ChEBI" id="CHEBI:29973"/>
        <dbReference type="ChEBI" id="CHEBI:82795"/>
        <dbReference type="EC" id="3.1.1.61"/>
    </reaction>
</comment>
<comment type="caution">
    <text evidence="10">The sequence shown here is derived from an EMBL/GenBank/DDBJ whole genome shotgun (WGS) entry which is preliminary data.</text>
</comment>
<dbReference type="EMBL" id="PJNW01000005">
    <property type="protein sequence ID" value="PKR89533.1"/>
    <property type="molecule type" value="Genomic_DNA"/>
</dbReference>
<evidence type="ECO:0000256" key="6">
    <source>
        <dbReference type="PROSITE-ProRule" id="PRU00050"/>
    </source>
</evidence>
<organism evidence="10 11">
    <name type="scientific">Pleomorphomonas diazotrophica</name>
    <dbReference type="NCBI Taxonomy" id="1166257"/>
    <lineage>
        <taxon>Bacteria</taxon>
        <taxon>Pseudomonadati</taxon>
        <taxon>Pseudomonadota</taxon>
        <taxon>Alphaproteobacteria</taxon>
        <taxon>Hyphomicrobiales</taxon>
        <taxon>Pleomorphomonadaceae</taxon>
        <taxon>Pleomorphomonas</taxon>
    </lineage>
</organism>
<evidence type="ECO:0000259" key="8">
    <source>
        <dbReference type="PROSITE" id="PS50110"/>
    </source>
</evidence>
<feature type="modified residue" description="4-aspartylphosphate" evidence="5 7">
    <location>
        <position position="58"/>
    </location>
</feature>
<dbReference type="PROSITE" id="PS50122">
    <property type="entry name" value="CHEB"/>
    <property type="match status" value="1"/>
</dbReference>
<dbReference type="SUPFAM" id="SSF52172">
    <property type="entry name" value="CheY-like"/>
    <property type="match status" value="1"/>
</dbReference>
<dbReference type="InterPro" id="IPR000673">
    <property type="entry name" value="Sig_transdc_resp-reg_Me-estase"/>
</dbReference>
<gene>
    <name evidence="5" type="primary">cheB</name>
    <name evidence="10" type="ORF">CXZ10_09170</name>
</gene>
<feature type="domain" description="CheB-type methylesterase" evidence="9">
    <location>
        <begin position="159"/>
        <end position="350"/>
    </location>
</feature>
<dbReference type="Pfam" id="PF01339">
    <property type="entry name" value="CheB_methylest"/>
    <property type="match status" value="1"/>
</dbReference>
<dbReference type="PANTHER" id="PTHR42872">
    <property type="entry name" value="PROTEIN-GLUTAMATE METHYLESTERASE/PROTEIN-GLUTAMINE GLUTAMINASE"/>
    <property type="match status" value="1"/>
</dbReference>
<dbReference type="SUPFAM" id="SSF52738">
    <property type="entry name" value="Methylesterase CheB, C-terminal domain"/>
    <property type="match status" value="1"/>
</dbReference>
<dbReference type="Gene3D" id="3.40.50.180">
    <property type="entry name" value="Methylesterase CheB, C-terminal domain"/>
    <property type="match status" value="1"/>
</dbReference>
<comment type="domain">
    <text evidence="5">Contains a C-terminal catalytic domain, and an N-terminal region which modulates catalytic activity.</text>
</comment>
<comment type="PTM">
    <text evidence="5">Phosphorylated by CheA. Phosphorylation of the N-terminal regulatory domain activates the methylesterase activity.</text>
</comment>
<dbReference type="InterPro" id="IPR011006">
    <property type="entry name" value="CheY-like_superfamily"/>
</dbReference>
<keyword evidence="11" id="KW-1185">Reference proteome</keyword>
<evidence type="ECO:0000256" key="3">
    <source>
        <dbReference type="ARBA" id="ARBA00022801"/>
    </source>
</evidence>
<keyword evidence="2 5" id="KW-0145">Chemotaxis</keyword>
<dbReference type="InterPro" id="IPR008248">
    <property type="entry name" value="CheB-like"/>
</dbReference>
<evidence type="ECO:0000256" key="2">
    <source>
        <dbReference type="ARBA" id="ARBA00022500"/>
    </source>
</evidence>
<dbReference type="CDD" id="cd16432">
    <property type="entry name" value="CheB_Rec"/>
    <property type="match status" value="1"/>
</dbReference>
<keyword evidence="1 5" id="KW-0963">Cytoplasm</keyword>
<protein>
    <recommendedName>
        <fullName evidence="5">Protein-glutamate methylesterase/protein-glutamine glutaminase</fullName>
        <ecNumber evidence="5">3.1.1.61</ecNumber>
        <ecNumber evidence="5">3.5.1.44</ecNumber>
    </recommendedName>
</protein>
<dbReference type="Pfam" id="PF00072">
    <property type="entry name" value="Response_reg"/>
    <property type="match status" value="1"/>
</dbReference>
<keyword evidence="3 5" id="KW-0378">Hydrolase</keyword>
<dbReference type="GO" id="GO:0005737">
    <property type="term" value="C:cytoplasm"/>
    <property type="evidence" value="ECO:0007669"/>
    <property type="project" value="UniProtKB-SubCell"/>
</dbReference>
<evidence type="ECO:0000259" key="9">
    <source>
        <dbReference type="PROSITE" id="PS50122"/>
    </source>
</evidence>
<dbReference type="PANTHER" id="PTHR42872:SF6">
    <property type="entry name" value="PROTEIN-GLUTAMATE METHYLESTERASE_PROTEIN-GLUTAMINE GLUTAMINASE"/>
    <property type="match status" value="1"/>
</dbReference>
<feature type="domain" description="Response regulatory" evidence="8">
    <location>
        <begin position="7"/>
        <end position="124"/>
    </location>
</feature>
<reference evidence="10 11" key="1">
    <citation type="submission" date="2017-12" db="EMBL/GenBank/DDBJ databases">
        <title>Anaerobic carbon monoxide metabolism by Pleomorphomonas carboxyditropha sp. nov., a new mesophilic hydrogenogenic carboxidotroph.</title>
        <authorList>
            <person name="Esquivel-Elizondo S."/>
            <person name="Krajmalnik-Brown R."/>
        </authorList>
    </citation>
    <scope>NUCLEOTIDE SEQUENCE [LARGE SCALE GENOMIC DNA]</scope>
    <source>
        <strain evidence="10 11">R5-392</strain>
    </source>
</reference>
<evidence type="ECO:0000256" key="4">
    <source>
        <dbReference type="ARBA" id="ARBA00048267"/>
    </source>
</evidence>
<dbReference type="PROSITE" id="PS50110">
    <property type="entry name" value="RESPONSE_REGULATORY"/>
    <property type="match status" value="1"/>
</dbReference>
<dbReference type="SMART" id="SM00448">
    <property type="entry name" value="REC"/>
    <property type="match status" value="1"/>
</dbReference>
<feature type="active site" evidence="5 6">
    <location>
        <position position="292"/>
    </location>
</feature>
<dbReference type="OrthoDB" id="9793421at2"/>
<accession>A0A1I4T6G1</accession>
<proteinExistence type="inferred from homology"/>
<dbReference type="EC" id="3.5.1.44" evidence="5"/>
<dbReference type="PIRSF" id="PIRSF000876">
    <property type="entry name" value="RR_chemtxs_CheB"/>
    <property type="match status" value="1"/>
</dbReference>
<name>A0A1I4T6G1_9HYPH</name>
<comment type="catalytic activity">
    <reaction evidence="5">
        <text>L-glutaminyl-[protein] + H2O = L-glutamyl-[protein] + NH4(+)</text>
        <dbReference type="Rhea" id="RHEA:16441"/>
        <dbReference type="Rhea" id="RHEA-COMP:10207"/>
        <dbReference type="Rhea" id="RHEA-COMP:10208"/>
        <dbReference type="ChEBI" id="CHEBI:15377"/>
        <dbReference type="ChEBI" id="CHEBI:28938"/>
        <dbReference type="ChEBI" id="CHEBI:29973"/>
        <dbReference type="ChEBI" id="CHEBI:30011"/>
        <dbReference type="EC" id="3.5.1.44"/>
    </reaction>
</comment>
<dbReference type="InterPro" id="IPR001789">
    <property type="entry name" value="Sig_transdc_resp-reg_receiver"/>
</dbReference>
<dbReference type="Gene3D" id="3.40.50.2300">
    <property type="match status" value="1"/>
</dbReference>
<dbReference type="NCBIfam" id="NF001965">
    <property type="entry name" value="PRK00742.1"/>
    <property type="match status" value="1"/>
</dbReference>
<comment type="subcellular location">
    <subcellularLocation>
        <location evidence="5">Cytoplasm</location>
    </subcellularLocation>
</comment>
<dbReference type="Proteomes" id="UP000233491">
    <property type="component" value="Unassembled WGS sequence"/>
</dbReference>
<evidence type="ECO:0000256" key="7">
    <source>
        <dbReference type="PROSITE-ProRule" id="PRU00169"/>
    </source>
</evidence>
<dbReference type="GO" id="GO:0050568">
    <property type="term" value="F:protein-glutamine glutaminase activity"/>
    <property type="evidence" value="ECO:0007669"/>
    <property type="project" value="UniProtKB-UniRule"/>
</dbReference>
<dbReference type="HAMAP" id="MF_00099">
    <property type="entry name" value="CheB_chemtxs"/>
    <property type="match status" value="1"/>
</dbReference>
<dbReference type="GO" id="GO:0006935">
    <property type="term" value="P:chemotaxis"/>
    <property type="evidence" value="ECO:0007669"/>
    <property type="project" value="UniProtKB-UniRule"/>
</dbReference>
<dbReference type="GO" id="GO:0000156">
    <property type="term" value="F:phosphorelay response regulator activity"/>
    <property type="evidence" value="ECO:0007669"/>
    <property type="project" value="InterPro"/>
</dbReference>
<evidence type="ECO:0000313" key="11">
    <source>
        <dbReference type="Proteomes" id="UP000233491"/>
    </source>
</evidence>
<evidence type="ECO:0000313" key="10">
    <source>
        <dbReference type="EMBL" id="PKR89533.1"/>
    </source>
</evidence>
<dbReference type="GO" id="GO:0008984">
    <property type="term" value="F:protein-glutamate methylesterase activity"/>
    <property type="evidence" value="ECO:0007669"/>
    <property type="project" value="UniProtKB-UniRule"/>
</dbReference>
<dbReference type="EC" id="3.1.1.61" evidence="5"/>
<evidence type="ECO:0000256" key="5">
    <source>
        <dbReference type="HAMAP-Rule" id="MF_00099"/>
    </source>
</evidence>
<feature type="active site" evidence="5 6">
    <location>
        <position position="170"/>
    </location>
</feature>
<comment type="function">
    <text evidence="5">Involved in chemotaxis. Part of a chemotaxis signal transduction system that modulates chemotaxis in response to various stimuli. Catalyzes the demethylation of specific methylglutamate residues introduced into the chemoreceptors (methyl-accepting chemotaxis proteins or MCP) by CheR. Also mediates the irreversible deamidation of specific glutamine residues to glutamic acid.</text>
</comment>
<dbReference type="AlphaFoldDB" id="A0A1I4T6G1"/>
<dbReference type="RefSeq" id="WP_101288841.1">
    <property type="nucleotide sequence ID" value="NZ_FOUQ01000005.1"/>
</dbReference>
<comment type="similarity">
    <text evidence="5">Belongs to the CheB family.</text>
</comment>
<feature type="active site" evidence="5 6">
    <location>
        <position position="196"/>
    </location>
</feature>
<evidence type="ECO:0000256" key="1">
    <source>
        <dbReference type="ARBA" id="ARBA00022490"/>
    </source>
</evidence>
<dbReference type="InterPro" id="IPR035909">
    <property type="entry name" value="CheB_C"/>
</dbReference>
<dbReference type="CDD" id="cd17541">
    <property type="entry name" value="REC_CheB-like"/>
    <property type="match status" value="1"/>
</dbReference>
<sequence>MSGTPIRVLIVDDSALMRDMLASVLAHDPEIQVVGTASDPFAAREAIKRLNPDVLTLDVEMPGMNGISFLEKLMALRPMPVVMVSTLTQAGALSTLRALEIGAVDVVAKPGKASDLDRIAAELIDKIKIAAAANVGARRATPEKPPARFSAPPPPIGCSRTGMVIGIGASTGGVEAIRAVLTGLPSEMPPILIVQHMPGQFTGSFASRLDGLCALHVKEAEDGELLRPGTAYVGPGGRQFELGHAGPNLTCRLGSEDRVSGHAPSVDVLFRSMARVCPINSLGVILTGMGRDGASGLLDIRLGGGRTIGQNEATSVVYGMPRAAFEIGAVERQLPLHGIAPYLAAAFSPEAAEKAHA</sequence>
<dbReference type="NCBIfam" id="NF009206">
    <property type="entry name" value="PRK12555.1"/>
    <property type="match status" value="1"/>
</dbReference>
<keyword evidence="5 7" id="KW-0597">Phosphoprotein</keyword>